<reference evidence="2" key="1">
    <citation type="submission" date="2016-10" db="EMBL/GenBank/DDBJ databases">
        <authorList>
            <person name="Varghese N."/>
            <person name="Submissions S."/>
        </authorList>
    </citation>
    <scope>NUCLEOTIDE SEQUENCE [LARGE SCALE GENOMIC DNA]</scope>
    <source>
        <strain evidence="2">JCM 10271</strain>
    </source>
</reference>
<dbReference type="InterPro" id="IPR052183">
    <property type="entry name" value="IS_Transposase"/>
</dbReference>
<evidence type="ECO:0000313" key="1">
    <source>
        <dbReference type="EMBL" id="SFQ63654.1"/>
    </source>
</evidence>
<dbReference type="AlphaFoldDB" id="A0A1I6A4J2"/>
<name>A0A1I6A4J2_9RHOB</name>
<dbReference type="Proteomes" id="UP000243106">
    <property type="component" value="Unassembled WGS sequence"/>
</dbReference>
<dbReference type="EMBL" id="FOXV01000015">
    <property type="protein sequence ID" value="SFQ63654.1"/>
    <property type="molecule type" value="Genomic_DNA"/>
</dbReference>
<accession>A0A1I6A4J2</accession>
<dbReference type="PANTHER" id="PTHR35528">
    <property type="entry name" value="BLL1675 PROTEIN"/>
    <property type="match status" value="1"/>
</dbReference>
<gene>
    <name evidence="1" type="ORF">SAMN05421853_1151</name>
</gene>
<protein>
    <submittedName>
        <fullName evidence="1">Transposase, IS6 family</fullName>
    </submittedName>
</protein>
<organism evidence="1 2">
    <name type="scientific">Roseivivax halotolerans</name>
    <dbReference type="NCBI Taxonomy" id="93684"/>
    <lineage>
        <taxon>Bacteria</taxon>
        <taxon>Pseudomonadati</taxon>
        <taxon>Pseudomonadota</taxon>
        <taxon>Alphaproteobacteria</taxon>
        <taxon>Rhodobacterales</taxon>
        <taxon>Roseobacteraceae</taxon>
        <taxon>Roseivivax</taxon>
    </lineage>
</organism>
<evidence type="ECO:0000313" key="2">
    <source>
        <dbReference type="Proteomes" id="UP000243106"/>
    </source>
</evidence>
<dbReference type="PANTHER" id="PTHR35528:SF3">
    <property type="entry name" value="BLL1675 PROTEIN"/>
    <property type="match status" value="1"/>
</dbReference>
<proteinExistence type="predicted"/>
<sequence length="79" mass="9825">MLRRSLFKHHRFPRDVILCPVRWYLRYPLFYQDVVDLLAERGITVDRSTIYRWVQKFGPELKTRTERHLRRASLDWHVD</sequence>
<dbReference type="STRING" id="93684.SAMN05421853_1151"/>
<keyword evidence="2" id="KW-1185">Reference proteome</keyword>